<dbReference type="Proteomes" id="UP000887116">
    <property type="component" value="Unassembled WGS sequence"/>
</dbReference>
<sequence length="110" mass="13380">MHNPVMIEVLSCQDEVRRKPHVVMEYNNTMGWVDRMNQHLKNYKKQKIDLRHITEKYSSNFRFITAKFLHFILETGRKIISFEFQAIDRLIERHVAANERKRLIVKFCPY</sequence>
<dbReference type="EMBL" id="BMAO01019591">
    <property type="protein sequence ID" value="GFR31536.1"/>
    <property type="molecule type" value="Genomic_DNA"/>
</dbReference>
<comment type="caution">
    <text evidence="1">The sequence shown here is derived from an EMBL/GenBank/DDBJ whole genome shotgun (WGS) entry which is preliminary data.</text>
</comment>
<accession>A0A8X6K564</accession>
<proteinExistence type="predicted"/>
<dbReference type="OrthoDB" id="6078215at2759"/>
<dbReference type="AlphaFoldDB" id="A0A8X6K564"/>
<gene>
    <name evidence="1" type="ORF">TNCT_62981</name>
</gene>
<reference evidence="1" key="1">
    <citation type="submission" date="2020-07" db="EMBL/GenBank/DDBJ databases">
        <title>Multicomponent nature underlies the extraordinary mechanical properties of spider dragline silk.</title>
        <authorList>
            <person name="Kono N."/>
            <person name="Nakamura H."/>
            <person name="Mori M."/>
            <person name="Yoshida Y."/>
            <person name="Ohtoshi R."/>
            <person name="Malay A.D."/>
            <person name="Moran D.A.P."/>
            <person name="Tomita M."/>
            <person name="Numata K."/>
            <person name="Arakawa K."/>
        </authorList>
    </citation>
    <scope>NUCLEOTIDE SEQUENCE</scope>
</reference>
<keyword evidence="2" id="KW-1185">Reference proteome</keyword>
<organism evidence="1 2">
    <name type="scientific">Trichonephila clavata</name>
    <name type="common">Joro spider</name>
    <name type="synonym">Nephila clavata</name>
    <dbReference type="NCBI Taxonomy" id="2740835"/>
    <lineage>
        <taxon>Eukaryota</taxon>
        <taxon>Metazoa</taxon>
        <taxon>Ecdysozoa</taxon>
        <taxon>Arthropoda</taxon>
        <taxon>Chelicerata</taxon>
        <taxon>Arachnida</taxon>
        <taxon>Araneae</taxon>
        <taxon>Araneomorphae</taxon>
        <taxon>Entelegynae</taxon>
        <taxon>Araneoidea</taxon>
        <taxon>Nephilidae</taxon>
        <taxon>Trichonephila</taxon>
    </lineage>
</organism>
<evidence type="ECO:0000313" key="1">
    <source>
        <dbReference type="EMBL" id="GFR31536.1"/>
    </source>
</evidence>
<protein>
    <submittedName>
        <fullName evidence="1">Uncharacterized protein</fullName>
    </submittedName>
</protein>
<name>A0A8X6K564_TRICU</name>
<evidence type="ECO:0000313" key="2">
    <source>
        <dbReference type="Proteomes" id="UP000887116"/>
    </source>
</evidence>